<evidence type="ECO:0000313" key="13">
    <source>
        <dbReference type="Proteomes" id="UP000236724"/>
    </source>
</evidence>
<proteinExistence type="inferred from homology"/>
<protein>
    <recommendedName>
        <fullName evidence="3">NADH-quinone oxidoreductase subunit M</fullName>
    </recommendedName>
    <alternativeName>
        <fullName evidence="7">NADH dehydrogenase I subunit M</fullName>
    </alternativeName>
    <alternativeName>
        <fullName evidence="8">NDH-1 subunit M</fullName>
    </alternativeName>
</protein>
<comment type="subcellular location">
    <subcellularLocation>
        <location evidence="1">Endomembrane system</location>
        <topology evidence="1">Multi-pass membrane protein</topology>
    </subcellularLocation>
    <subcellularLocation>
        <location evidence="9">Membrane</location>
        <topology evidence="9">Multi-pass membrane protein</topology>
    </subcellularLocation>
</comment>
<dbReference type="PANTHER" id="PTHR43507">
    <property type="entry name" value="NADH-UBIQUINONE OXIDOREDUCTASE CHAIN 4"/>
    <property type="match status" value="1"/>
</dbReference>
<dbReference type="GO" id="GO:0042773">
    <property type="term" value="P:ATP synthesis coupled electron transport"/>
    <property type="evidence" value="ECO:0007669"/>
    <property type="project" value="InterPro"/>
</dbReference>
<dbReference type="InterPro" id="IPR003918">
    <property type="entry name" value="NADH_UbQ_OxRdtase"/>
</dbReference>
<feature type="transmembrane region" description="Helical" evidence="10">
    <location>
        <begin position="6"/>
        <end position="26"/>
    </location>
</feature>
<feature type="transmembrane region" description="Helical" evidence="10">
    <location>
        <begin position="289"/>
        <end position="308"/>
    </location>
</feature>
<feature type="transmembrane region" description="Helical" evidence="10">
    <location>
        <begin position="342"/>
        <end position="363"/>
    </location>
</feature>
<feature type="transmembrane region" description="Helical" evidence="10">
    <location>
        <begin position="168"/>
        <end position="188"/>
    </location>
</feature>
<evidence type="ECO:0000256" key="4">
    <source>
        <dbReference type="ARBA" id="ARBA00022692"/>
    </source>
</evidence>
<evidence type="ECO:0000259" key="11">
    <source>
        <dbReference type="Pfam" id="PF00361"/>
    </source>
</evidence>
<keyword evidence="4 9" id="KW-0812">Transmembrane</keyword>
<feature type="domain" description="NADH:quinone oxidoreductase/Mrp antiporter transmembrane" evidence="11">
    <location>
        <begin position="131"/>
        <end position="432"/>
    </location>
</feature>
<feature type="transmembrane region" description="Helical" evidence="10">
    <location>
        <begin position="422"/>
        <end position="441"/>
    </location>
</feature>
<feature type="transmembrane region" description="Helical" evidence="10">
    <location>
        <begin position="384"/>
        <end position="402"/>
    </location>
</feature>
<dbReference type="InterPro" id="IPR010227">
    <property type="entry name" value="NADH_Q_OxRdtase_chainM/4"/>
</dbReference>
<dbReference type="GO" id="GO:0008137">
    <property type="term" value="F:NADH dehydrogenase (ubiquinone) activity"/>
    <property type="evidence" value="ECO:0007669"/>
    <property type="project" value="InterPro"/>
</dbReference>
<dbReference type="InterPro" id="IPR001750">
    <property type="entry name" value="ND/Mrp_TM"/>
</dbReference>
<dbReference type="GO" id="GO:0048039">
    <property type="term" value="F:ubiquinone binding"/>
    <property type="evidence" value="ECO:0007669"/>
    <property type="project" value="TreeGrafter"/>
</dbReference>
<feature type="transmembrane region" description="Helical" evidence="10">
    <location>
        <begin position="465"/>
        <end position="484"/>
    </location>
</feature>
<evidence type="ECO:0000256" key="10">
    <source>
        <dbReference type="SAM" id="Phobius"/>
    </source>
</evidence>
<keyword evidence="5 10" id="KW-1133">Transmembrane helix</keyword>
<accession>A0A1H6F3C0</accession>
<feature type="transmembrane region" description="Helical" evidence="10">
    <location>
        <begin position="113"/>
        <end position="132"/>
    </location>
</feature>
<dbReference type="Proteomes" id="UP000236724">
    <property type="component" value="Unassembled WGS sequence"/>
</dbReference>
<reference evidence="12 13" key="1">
    <citation type="submission" date="2016-10" db="EMBL/GenBank/DDBJ databases">
        <authorList>
            <person name="de Groot N.N."/>
        </authorList>
    </citation>
    <scope>NUCLEOTIDE SEQUENCE [LARGE SCALE GENOMIC DNA]</scope>
    <source>
        <strain evidence="12">MBHS1</strain>
    </source>
</reference>
<evidence type="ECO:0000256" key="8">
    <source>
        <dbReference type="ARBA" id="ARBA00032798"/>
    </source>
</evidence>
<comment type="similarity">
    <text evidence="2">Belongs to the complex I subunit 4 family.</text>
</comment>
<evidence type="ECO:0000256" key="7">
    <source>
        <dbReference type="ARBA" id="ARBA00031584"/>
    </source>
</evidence>
<dbReference type="GO" id="GO:0016020">
    <property type="term" value="C:membrane"/>
    <property type="evidence" value="ECO:0007669"/>
    <property type="project" value="UniProtKB-SubCell"/>
</dbReference>
<dbReference type="GO" id="GO:0003954">
    <property type="term" value="F:NADH dehydrogenase activity"/>
    <property type="evidence" value="ECO:0007669"/>
    <property type="project" value="TreeGrafter"/>
</dbReference>
<keyword evidence="6 10" id="KW-0472">Membrane</keyword>
<dbReference type="NCBIfam" id="TIGR01972">
    <property type="entry name" value="NDH_I_M"/>
    <property type="match status" value="1"/>
</dbReference>
<feature type="transmembrane region" description="Helical" evidence="10">
    <location>
        <begin position="75"/>
        <end position="101"/>
    </location>
</feature>
<gene>
    <name evidence="12" type="primary">ndhD1_2</name>
    <name evidence="12" type="ORF">MBHS_00420</name>
</gene>
<feature type="transmembrane region" description="Helical" evidence="10">
    <location>
        <begin position="33"/>
        <end position="55"/>
    </location>
</feature>
<feature type="transmembrane region" description="Helical" evidence="10">
    <location>
        <begin position="255"/>
        <end position="277"/>
    </location>
</feature>
<keyword evidence="13" id="KW-1185">Reference proteome</keyword>
<keyword evidence="12" id="KW-0560">Oxidoreductase</keyword>
<evidence type="ECO:0000256" key="9">
    <source>
        <dbReference type="RuleBase" id="RU000320"/>
    </source>
</evidence>
<feature type="transmembrane region" description="Helical" evidence="10">
    <location>
        <begin position="224"/>
        <end position="243"/>
    </location>
</feature>
<evidence type="ECO:0000256" key="1">
    <source>
        <dbReference type="ARBA" id="ARBA00004127"/>
    </source>
</evidence>
<dbReference type="RefSeq" id="WP_103918621.1">
    <property type="nucleotide sequence ID" value="NZ_FMSV02000059.1"/>
</dbReference>
<dbReference type="EMBL" id="FMSV02000059">
    <property type="protein sequence ID" value="SEH04572.1"/>
    <property type="molecule type" value="Genomic_DNA"/>
</dbReference>
<feature type="transmembrane region" description="Helical" evidence="10">
    <location>
        <begin position="315"/>
        <end position="336"/>
    </location>
</feature>
<dbReference type="GO" id="GO:0015990">
    <property type="term" value="P:electron transport coupled proton transport"/>
    <property type="evidence" value="ECO:0007669"/>
    <property type="project" value="TreeGrafter"/>
</dbReference>
<dbReference type="Pfam" id="PF00361">
    <property type="entry name" value="Proton_antipo_M"/>
    <property type="match status" value="1"/>
</dbReference>
<sequence>MSSAFPWLSILLLTPILGLILISILPRGPHPRAIALAASLLTLLFSLILALNFDASRAEVFQFSESYPWISGLNVYYQLGVDGVSVLFLPFTSLLFAAVIASSWNSIHKMPRIYYALLLLLQSATLGVFCALDTLLFFLFWELTLIPIYFLISLWGTGPLRRYAAIQYTMLMLAGGVPLLFGLLWAAFNYAQAQLATQGGTIFEHLSFDYVTLLANPLPVEAQALLFFLLLIGFGVKTPLFPLHTWLPTLAMEGPAAVAALITGLKLGAYGLLRFLVPLAPEAAQQYHWLLAALGIIGVLYGAVAALSQTNLRRMLAYASISHVGLIVLAIASFNLHGFQGAVLQLLNFTVVASGLFLLTGFLHQRLGSTDFVALGGVAQRMPLFTALFFLFALASIGIPGTNGFPAEFLLLLSVLHSHTGAGIAALLGVVLSAAYTLSFYRRALLGPIKNDGVASLIDLRRRELLIMMVLAFCILLVGLYPALLLDIIQPVGTAWLQGL</sequence>
<organism evidence="12 13">
    <name type="scientific">Candidatus Venteria ishoeyi</name>
    <dbReference type="NCBI Taxonomy" id="1899563"/>
    <lineage>
        <taxon>Bacteria</taxon>
        <taxon>Pseudomonadati</taxon>
        <taxon>Pseudomonadota</taxon>
        <taxon>Gammaproteobacteria</taxon>
        <taxon>Thiotrichales</taxon>
        <taxon>Thiotrichaceae</taxon>
        <taxon>Venteria</taxon>
    </lineage>
</organism>
<evidence type="ECO:0000256" key="5">
    <source>
        <dbReference type="ARBA" id="ARBA00022989"/>
    </source>
</evidence>
<dbReference type="PRINTS" id="PR01437">
    <property type="entry name" value="NUOXDRDTASE4"/>
</dbReference>
<evidence type="ECO:0000256" key="6">
    <source>
        <dbReference type="ARBA" id="ARBA00023136"/>
    </source>
</evidence>
<evidence type="ECO:0000256" key="3">
    <source>
        <dbReference type="ARBA" id="ARBA00019906"/>
    </source>
</evidence>
<evidence type="ECO:0000256" key="2">
    <source>
        <dbReference type="ARBA" id="ARBA00009025"/>
    </source>
</evidence>
<dbReference type="OrthoDB" id="9768329at2"/>
<evidence type="ECO:0000313" key="12">
    <source>
        <dbReference type="EMBL" id="SEH04572.1"/>
    </source>
</evidence>
<dbReference type="AlphaFoldDB" id="A0A1H6F3C0"/>
<name>A0A1H6F3C0_9GAMM</name>
<dbReference type="GO" id="GO:0012505">
    <property type="term" value="C:endomembrane system"/>
    <property type="evidence" value="ECO:0007669"/>
    <property type="project" value="UniProtKB-SubCell"/>
</dbReference>
<dbReference type="PANTHER" id="PTHR43507:SF1">
    <property type="entry name" value="NADH-UBIQUINONE OXIDOREDUCTASE CHAIN 4"/>
    <property type="match status" value="1"/>
</dbReference>
<feature type="transmembrane region" description="Helical" evidence="10">
    <location>
        <begin position="138"/>
        <end position="156"/>
    </location>
</feature>